<evidence type="ECO:0000313" key="2">
    <source>
        <dbReference type="EMBL" id="NMH75675.1"/>
    </source>
</evidence>
<dbReference type="RefSeq" id="WP_169393737.1">
    <property type="nucleotide sequence ID" value="NZ_BAAAJH010000033.1"/>
</dbReference>
<keyword evidence="3" id="KW-1185">Reference proteome</keyword>
<protein>
    <submittedName>
        <fullName evidence="2">Uncharacterized protein</fullName>
    </submittedName>
</protein>
<proteinExistence type="predicted"/>
<sequence length="154" mass="15744">MDSAAGLGSSNPIAVAAESASSARATMLALAVLLGAVEQGTGRHSWRNPSGETRAYFTALQGWGYPLSPVEQLVLTPDTATVDEQPTADAATGEIQHGDDADAAMAQPDTQSEVQDADPQAITETADTQIATAHGESDEDADSQSGEDESADVA</sequence>
<name>A0ABX1R5K0_9PSEU</name>
<dbReference type="EMBL" id="JAAXKY010000001">
    <property type="protein sequence ID" value="NMH75675.1"/>
    <property type="molecule type" value="Genomic_DNA"/>
</dbReference>
<gene>
    <name evidence="2" type="ORF">HF577_00885</name>
</gene>
<feature type="region of interest" description="Disordered" evidence="1">
    <location>
        <begin position="84"/>
        <end position="154"/>
    </location>
</feature>
<accession>A0ABX1R5K0</accession>
<comment type="caution">
    <text evidence="2">The sequence shown here is derived from an EMBL/GenBank/DDBJ whole genome shotgun (WGS) entry which is preliminary data.</text>
</comment>
<evidence type="ECO:0000256" key="1">
    <source>
        <dbReference type="SAM" id="MobiDB-lite"/>
    </source>
</evidence>
<feature type="compositionally biased region" description="Acidic residues" evidence="1">
    <location>
        <begin position="137"/>
        <end position="154"/>
    </location>
</feature>
<dbReference type="Proteomes" id="UP001296706">
    <property type="component" value="Unassembled WGS sequence"/>
</dbReference>
<reference evidence="2 3" key="1">
    <citation type="submission" date="2020-04" db="EMBL/GenBank/DDBJ databases">
        <authorList>
            <person name="Klaysubun C."/>
            <person name="Duangmal K."/>
            <person name="Lipun K."/>
        </authorList>
    </citation>
    <scope>NUCLEOTIDE SEQUENCE [LARGE SCALE GENOMIC DNA]</scope>
    <source>
        <strain evidence="2 3">JCM 11839</strain>
    </source>
</reference>
<feature type="compositionally biased region" description="Polar residues" evidence="1">
    <location>
        <begin position="122"/>
        <end position="131"/>
    </location>
</feature>
<organism evidence="2 3">
    <name type="scientific">Pseudonocardia xinjiangensis</name>
    <dbReference type="NCBI Taxonomy" id="75289"/>
    <lineage>
        <taxon>Bacteria</taxon>
        <taxon>Bacillati</taxon>
        <taxon>Actinomycetota</taxon>
        <taxon>Actinomycetes</taxon>
        <taxon>Pseudonocardiales</taxon>
        <taxon>Pseudonocardiaceae</taxon>
        <taxon>Pseudonocardia</taxon>
    </lineage>
</organism>
<evidence type="ECO:0000313" key="3">
    <source>
        <dbReference type="Proteomes" id="UP001296706"/>
    </source>
</evidence>